<name>F9ZP71_ACICS</name>
<accession>F9ZP71</accession>
<dbReference type="EMBL" id="CP002573">
    <property type="protein sequence ID" value="AEK58453.1"/>
    <property type="molecule type" value="Genomic_DNA"/>
</dbReference>
<reference evidence="1 2" key="1">
    <citation type="journal article" date="2011" name="J. Genet. Genomics">
        <title>Unraveling the Acidithiobacillus caldus complete genome and its central metabolisms for carbon assimilation.</title>
        <authorList>
            <person name="You X.Y."/>
            <person name="Guo X."/>
            <person name="Zheng H.J."/>
            <person name="Zhang M.J."/>
            <person name="Liu L.J."/>
            <person name="Zhu Y.Q."/>
            <person name="Zhu B."/>
            <person name="Wang S.Y."/>
            <person name="Zhao G.P."/>
            <person name="Poetsch A."/>
            <person name="Jiang C.Y."/>
            <person name="Liu S.J."/>
        </authorList>
    </citation>
    <scope>NUCLEOTIDE SEQUENCE [LARGE SCALE GENOMIC DNA]</scope>
    <source>
        <strain evidence="1 2">SM-1</strain>
    </source>
</reference>
<dbReference type="HOGENOM" id="CLU_1061275_0_0_6"/>
<protein>
    <submittedName>
        <fullName evidence="1">Uncharacterized protein</fullName>
    </submittedName>
</protein>
<gene>
    <name evidence="1" type="ordered locus">Atc_1805</name>
</gene>
<dbReference type="KEGG" id="acu:Atc_1805"/>
<proteinExistence type="predicted"/>
<dbReference type="Proteomes" id="UP000006135">
    <property type="component" value="Chromosome"/>
</dbReference>
<dbReference type="OrthoDB" id="5540894at2"/>
<dbReference type="STRING" id="990288.Atc_1805"/>
<evidence type="ECO:0000313" key="1">
    <source>
        <dbReference type="EMBL" id="AEK58453.1"/>
    </source>
</evidence>
<evidence type="ECO:0000313" key="2">
    <source>
        <dbReference type="Proteomes" id="UP000006135"/>
    </source>
</evidence>
<dbReference type="AlphaFoldDB" id="F9ZP71"/>
<sequence>MQVTDKAYKEHKVFAELDRYAKFYKQLAMSVFQFVTMGTKATYNIDTYAYSSMHGTLESIKIILLAGRINDAYALLRKYYDSAVINVYSNLYLKENFSIEKFIVEKINNWLQGNETLPAYRVMSQYIRASERLKPINDLLYGDDKYKRLRDRCNDHTHYNFYRYVMLNDNEIHVENRGQLLERFRRDAQDIFAFHLGYVFFLNDHYMMSSDYLDALECNVQPEENSQYWVAPFIQDIFNEVITPERPDITAAIKANCAMQLS</sequence>
<organism evidence="1 2">
    <name type="scientific">Acidithiobacillus caldus (strain SM-1)</name>
    <dbReference type="NCBI Taxonomy" id="990288"/>
    <lineage>
        <taxon>Bacteria</taxon>
        <taxon>Pseudomonadati</taxon>
        <taxon>Pseudomonadota</taxon>
        <taxon>Acidithiobacillia</taxon>
        <taxon>Acidithiobacillales</taxon>
        <taxon>Acidithiobacillaceae</taxon>
        <taxon>Acidithiobacillus</taxon>
    </lineage>
</organism>
<keyword evidence="2" id="KW-1185">Reference proteome</keyword>